<dbReference type="OrthoDB" id="5598268at2759"/>
<dbReference type="STRING" id="90262.A0A1X2IKA5"/>
<evidence type="ECO:0000256" key="5">
    <source>
        <dbReference type="SAM" id="MobiDB-lite"/>
    </source>
</evidence>
<comment type="caution">
    <text evidence="8">The sequence shown here is derived from an EMBL/GenBank/DDBJ whole genome shotgun (WGS) entry which is preliminary data.</text>
</comment>
<evidence type="ECO:0000256" key="3">
    <source>
        <dbReference type="ARBA" id="ARBA00023163"/>
    </source>
</evidence>
<dbReference type="InterPro" id="IPR019136">
    <property type="entry name" value="TF_IIIC_su-5_HTH"/>
</dbReference>
<dbReference type="GO" id="GO:0006384">
    <property type="term" value="P:transcription initiation at RNA polymerase III promoter"/>
    <property type="evidence" value="ECO:0007669"/>
    <property type="project" value="InterPro"/>
</dbReference>
<evidence type="ECO:0000313" key="9">
    <source>
        <dbReference type="Proteomes" id="UP000193560"/>
    </source>
</evidence>
<dbReference type="GO" id="GO:0000127">
    <property type="term" value="C:transcription factor TFIIIC complex"/>
    <property type="evidence" value="ECO:0007669"/>
    <property type="project" value="InterPro"/>
</dbReference>
<dbReference type="PANTHER" id="PTHR13230:SF5">
    <property type="entry name" value="GENERAL TRANSCRIPTION FACTOR 3C POLYPEPTIDE 5"/>
    <property type="match status" value="1"/>
</dbReference>
<dbReference type="Pfam" id="PF09734">
    <property type="entry name" value="Tau95"/>
    <property type="match status" value="1"/>
</dbReference>
<feature type="domain" description="Transcription factor IIIC subunit 5 HTH" evidence="6">
    <location>
        <begin position="162"/>
        <end position="311"/>
    </location>
</feature>
<dbReference type="Gene3D" id="3.30.200.160">
    <property type="entry name" value="TFIIIC, subcomplex tauA, subunit Sfc1, barrel domain"/>
    <property type="match status" value="1"/>
</dbReference>
<sequence>MDPDYEQAPVYPVGDRKFLCVEYPGIVKNIDRVLETLGGERAISQAYGSSDSEPLELRYRPKDPFCHAINGSMVPSSRVLVKVTRRRRKDQPEDEGQLTTEVVGTIPQTCRFRGMADFQYLVPKSDSARKLRTALLTGDAKSIQQLRIPLDIDNHDKNLHAIPPPVFSQLETPFKYEYKQNAPVVRVRVQQADGTYVTKLVNRSKTKTHRHIVLSFETKNVPTKPPALDVLNEELLSAKQKLVELFDERPIWSKFALRNTLDPGDSGHLSELLPHVAYSFQNGPWRDCWIKYGVDPRLDQKYACYQQVDIRIGHPDERPTNTYVRAKRTRTLPVFTSDYPQRSNGDTSSKGEEHTYGRLFDGKHLPARSAWFQVCDITDPDFDCILRTTKYQHSTPPTKHSGYFYPSALVAVRSAMRQKIKQLNEDGHCERIPDMNEDLDEKIKKDKEKLAKGLKSGTATTAAAEATASSIKQERQNSDLESNDDDDDAEYNYSDDDDNDNDNDDNDDDDLADRDTAVADEAEMMDIDDWN</sequence>
<keyword evidence="4" id="KW-0539">Nucleus</keyword>
<dbReference type="FunFam" id="3.30.200.160:FF:000002">
    <property type="entry name" value="Transcription factor IIIC, subunit 5"/>
    <property type="match status" value="1"/>
</dbReference>
<evidence type="ECO:0000259" key="7">
    <source>
        <dbReference type="Pfam" id="PF17682"/>
    </source>
</evidence>
<evidence type="ECO:0000259" key="6">
    <source>
        <dbReference type="Pfam" id="PF09734"/>
    </source>
</evidence>
<feature type="compositionally biased region" description="Acidic residues" evidence="5">
    <location>
        <begin position="481"/>
        <end position="531"/>
    </location>
</feature>
<keyword evidence="3" id="KW-0804">Transcription</keyword>
<dbReference type="GO" id="GO:0005634">
    <property type="term" value="C:nucleus"/>
    <property type="evidence" value="ECO:0007669"/>
    <property type="project" value="UniProtKB-SubCell"/>
</dbReference>
<dbReference type="GO" id="GO:0001003">
    <property type="term" value="F:RNA polymerase III type 2 promoter sequence-specific DNA binding"/>
    <property type="evidence" value="ECO:0007669"/>
    <property type="project" value="TreeGrafter"/>
</dbReference>
<dbReference type="InterPro" id="IPR040454">
    <property type="entry name" value="TF_IIIC_Tfc1/Sfc1"/>
</dbReference>
<accession>A0A1X2IKA5</accession>
<dbReference type="GO" id="GO:0001002">
    <property type="term" value="F:RNA polymerase III type 1 promoter sequence-specific DNA binding"/>
    <property type="evidence" value="ECO:0007669"/>
    <property type="project" value="TreeGrafter"/>
</dbReference>
<name>A0A1X2IKA5_9FUNG</name>
<dbReference type="Pfam" id="PF17682">
    <property type="entry name" value="Tau95_N"/>
    <property type="match status" value="1"/>
</dbReference>
<evidence type="ECO:0000256" key="4">
    <source>
        <dbReference type="ARBA" id="ARBA00023242"/>
    </source>
</evidence>
<keyword evidence="9" id="KW-1185">Reference proteome</keyword>
<protein>
    <submittedName>
        <fullName evidence="8">RNA polymerase III transcription factor IIIC subunit-domain-containing protein</fullName>
    </submittedName>
</protein>
<feature type="region of interest" description="Disordered" evidence="5">
    <location>
        <begin position="452"/>
        <end position="531"/>
    </location>
</feature>
<feature type="domain" description="Transcription factor IIIC subunit Tfc1/Sfc1 triple barrel" evidence="7">
    <location>
        <begin position="20"/>
        <end position="121"/>
    </location>
</feature>
<keyword evidence="2" id="KW-0238">DNA-binding</keyword>
<dbReference type="PANTHER" id="PTHR13230">
    <property type="entry name" value="GENERAL TRANSCRIPTION FACTOR IIIC, POLYPEPTIDE 5"/>
    <property type="match status" value="1"/>
</dbReference>
<dbReference type="AlphaFoldDB" id="A0A1X2IKA5"/>
<dbReference type="InterPro" id="IPR041499">
    <property type="entry name" value="Tfc1/Sfc1_N"/>
</dbReference>
<comment type="subcellular location">
    <subcellularLocation>
        <location evidence="1">Nucleus</location>
    </subcellularLocation>
</comment>
<proteinExistence type="predicted"/>
<dbReference type="InterPro" id="IPR042536">
    <property type="entry name" value="TFIIIC_tauA_Sfc1"/>
</dbReference>
<evidence type="ECO:0000256" key="2">
    <source>
        <dbReference type="ARBA" id="ARBA00023125"/>
    </source>
</evidence>
<gene>
    <name evidence="8" type="ORF">BCR42DRAFT_412828</name>
</gene>
<evidence type="ECO:0000313" key="8">
    <source>
        <dbReference type="EMBL" id="ORZ17950.1"/>
    </source>
</evidence>
<dbReference type="Proteomes" id="UP000193560">
    <property type="component" value="Unassembled WGS sequence"/>
</dbReference>
<dbReference type="EMBL" id="MCGE01000009">
    <property type="protein sequence ID" value="ORZ17950.1"/>
    <property type="molecule type" value="Genomic_DNA"/>
</dbReference>
<feature type="compositionally biased region" description="Low complexity" evidence="5">
    <location>
        <begin position="453"/>
        <end position="468"/>
    </location>
</feature>
<organism evidence="8 9">
    <name type="scientific">Absidia repens</name>
    <dbReference type="NCBI Taxonomy" id="90262"/>
    <lineage>
        <taxon>Eukaryota</taxon>
        <taxon>Fungi</taxon>
        <taxon>Fungi incertae sedis</taxon>
        <taxon>Mucoromycota</taxon>
        <taxon>Mucoromycotina</taxon>
        <taxon>Mucoromycetes</taxon>
        <taxon>Mucorales</taxon>
        <taxon>Cunninghamellaceae</taxon>
        <taxon>Absidia</taxon>
    </lineage>
</organism>
<reference evidence="8 9" key="1">
    <citation type="submission" date="2016-07" db="EMBL/GenBank/DDBJ databases">
        <title>Pervasive Adenine N6-methylation of Active Genes in Fungi.</title>
        <authorList>
            <consortium name="DOE Joint Genome Institute"/>
            <person name="Mondo S.J."/>
            <person name="Dannebaum R.O."/>
            <person name="Kuo R.C."/>
            <person name="Labutti K."/>
            <person name="Haridas S."/>
            <person name="Kuo A."/>
            <person name="Salamov A."/>
            <person name="Ahrendt S.R."/>
            <person name="Lipzen A."/>
            <person name="Sullivan W."/>
            <person name="Andreopoulos W.B."/>
            <person name="Clum A."/>
            <person name="Lindquist E."/>
            <person name="Daum C."/>
            <person name="Ramamoorthy G.K."/>
            <person name="Gryganskyi A."/>
            <person name="Culley D."/>
            <person name="Magnuson J.K."/>
            <person name="James T.Y."/>
            <person name="O'Malley M.A."/>
            <person name="Stajich J.E."/>
            <person name="Spatafora J.W."/>
            <person name="Visel A."/>
            <person name="Grigoriev I.V."/>
        </authorList>
    </citation>
    <scope>NUCLEOTIDE SEQUENCE [LARGE SCALE GENOMIC DNA]</scope>
    <source>
        <strain evidence="8 9">NRRL 1336</strain>
    </source>
</reference>
<evidence type="ECO:0000256" key="1">
    <source>
        <dbReference type="ARBA" id="ARBA00004123"/>
    </source>
</evidence>